<proteinExistence type="predicted"/>
<evidence type="ECO:0000313" key="3">
    <source>
        <dbReference type="Proteomes" id="UP001566132"/>
    </source>
</evidence>
<dbReference type="InterPro" id="IPR006578">
    <property type="entry name" value="MADF-dom"/>
</dbReference>
<feature type="domain" description="MADF" evidence="1">
    <location>
        <begin position="2"/>
        <end position="40"/>
    </location>
</feature>
<organism evidence="2 3">
    <name type="scientific">Hypothenemus hampei</name>
    <name type="common">Coffee berry borer</name>
    <dbReference type="NCBI Taxonomy" id="57062"/>
    <lineage>
        <taxon>Eukaryota</taxon>
        <taxon>Metazoa</taxon>
        <taxon>Ecdysozoa</taxon>
        <taxon>Arthropoda</taxon>
        <taxon>Hexapoda</taxon>
        <taxon>Insecta</taxon>
        <taxon>Pterygota</taxon>
        <taxon>Neoptera</taxon>
        <taxon>Endopterygota</taxon>
        <taxon>Coleoptera</taxon>
        <taxon>Polyphaga</taxon>
        <taxon>Cucujiformia</taxon>
        <taxon>Curculionidae</taxon>
        <taxon>Scolytinae</taxon>
        <taxon>Hypothenemus</taxon>
    </lineage>
</organism>
<dbReference type="Proteomes" id="UP001566132">
    <property type="component" value="Unassembled WGS sequence"/>
</dbReference>
<dbReference type="PANTHER" id="PTHR12243">
    <property type="entry name" value="MADF DOMAIN TRANSCRIPTION FACTOR"/>
    <property type="match status" value="1"/>
</dbReference>
<reference evidence="2 3" key="1">
    <citation type="submission" date="2024-05" db="EMBL/GenBank/DDBJ databases">
        <title>Genetic variation in Jamaican populations of the coffee berry borer (Hypothenemus hampei).</title>
        <authorList>
            <person name="Errbii M."/>
            <person name="Myrie A."/>
        </authorList>
    </citation>
    <scope>NUCLEOTIDE SEQUENCE [LARGE SCALE GENOMIC DNA]</scope>
    <source>
        <strain evidence="2">JA-Hopewell-2020-01-JO</strain>
        <tissue evidence="2">Whole body</tissue>
    </source>
</reference>
<dbReference type="Pfam" id="PF10545">
    <property type="entry name" value="MADF_DNA_bdg"/>
    <property type="match status" value="1"/>
</dbReference>
<dbReference type="InterPro" id="IPR039353">
    <property type="entry name" value="TF_Adf1"/>
</dbReference>
<evidence type="ECO:0000259" key="1">
    <source>
        <dbReference type="Pfam" id="PF10545"/>
    </source>
</evidence>
<sequence length="80" mass="9590">MWNSLKDKYTRERKKLRTVSSGSEVQDYNKWSYYEDMSFLNDYIQERRKTTTNISANISSELKDIEEENYEVFEGNSVLS</sequence>
<protein>
    <recommendedName>
        <fullName evidence="1">MADF domain-containing protein</fullName>
    </recommendedName>
</protein>
<accession>A0ABD1EJ91</accession>
<comment type="caution">
    <text evidence="2">The sequence shown here is derived from an EMBL/GenBank/DDBJ whole genome shotgun (WGS) entry which is preliminary data.</text>
</comment>
<gene>
    <name evidence="2" type="ORF">ABEB36_009429</name>
</gene>
<dbReference type="AlphaFoldDB" id="A0ABD1EJ91"/>
<evidence type="ECO:0000313" key="2">
    <source>
        <dbReference type="EMBL" id="KAL1493735.1"/>
    </source>
</evidence>
<dbReference type="EMBL" id="JBDJPC010000007">
    <property type="protein sequence ID" value="KAL1493735.1"/>
    <property type="molecule type" value="Genomic_DNA"/>
</dbReference>
<name>A0ABD1EJ91_HYPHA</name>
<keyword evidence="3" id="KW-1185">Reference proteome</keyword>
<dbReference type="PANTHER" id="PTHR12243:SF67">
    <property type="entry name" value="COREPRESSOR OF PANGOLIN, ISOFORM A-RELATED"/>
    <property type="match status" value="1"/>
</dbReference>